<dbReference type="InterPro" id="IPR047153">
    <property type="entry name" value="TRIM45/56/19-like"/>
</dbReference>
<evidence type="ECO:0000256" key="1">
    <source>
        <dbReference type="PROSITE-ProRule" id="PRU00024"/>
    </source>
</evidence>
<evidence type="ECO:0000313" key="3">
    <source>
        <dbReference type="EMBL" id="WAR29228.1"/>
    </source>
</evidence>
<protein>
    <submittedName>
        <fullName evidence="3">TRI33-like protein</fullName>
    </submittedName>
</protein>
<dbReference type="EMBL" id="CP111027">
    <property type="protein sequence ID" value="WAR29228.1"/>
    <property type="molecule type" value="Genomic_DNA"/>
</dbReference>
<organism evidence="3 4">
    <name type="scientific">Mya arenaria</name>
    <name type="common">Soft-shell clam</name>
    <dbReference type="NCBI Taxonomy" id="6604"/>
    <lineage>
        <taxon>Eukaryota</taxon>
        <taxon>Metazoa</taxon>
        <taxon>Spiralia</taxon>
        <taxon>Lophotrochozoa</taxon>
        <taxon>Mollusca</taxon>
        <taxon>Bivalvia</taxon>
        <taxon>Autobranchia</taxon>
        <taxon>Heteroconchia</taxon>
        <taxon>Euheterodonta</taxon>
        <taxon>Imparidentia</taxon>
        <taxon>Neoheterodontei</taxon>
        <taxon>Myida</taxon>
        <taxon>Myoidea</taxon>
        <taxon>Myidae</taxon>
        <taxon>Mya</taxon>
    </lineage>
</organism>
<dbReference type="Gene3D" id="3.30.160.60">
    <property type="entry name" value="Classic Zinc Finger"/>
    <property type="match status" value="1"/>
</dbReference>
<dbReference type="PROSITE" id="PS50119">
    <property type="entry name" value="ZF_BBOX"/>
    <property type="match status" value="1"/>
</dbReference>
<keyword evidence="4" id="KW-1185">Reference proteome</keyword>
<reference evidence="3" key="1">
    <citation type="submission" date="2022-11" db="EMBL/GenBank/DDBJ databases">
        <title>Centuries of genome instability and evolution in soft-shell clam transmissible cancer (bioRxiv).</title>
        <authorList>
            <person name="Hart S.F.M."/>
            <person name="Yonemitsu M.A."/>
            <person name="Giersch R.M."/>
            <person name="Beal B.F."/>
            <person name="Arriagada G."/>
            <person name="Davis B.W."/>
            <person name="Ostrander E.A."/>
            <person name="Goff S.P."/>
            <person name="Metzger M.J."/>
        </authorList>
    </citation>
    <scope>NUCLEOTIDE SEQUENCE</scope>
    <source>
        <strain evidence="3">MELC-2E11</strain>
        <tissue evidence="3">Siphon/mantle</tissue>
    </source>
</reference>
<dbReference type="PANTHER" id="PTHR25462">
    <property type="entry name" value="BONUS, ISOFORM C-RELATED"/>
    <property type="match status" value="1"/>
</dbReference>
<keyword evidence="1" id="KW-0479">Metal-binding</keyword>
<evidence type="ECO:0000313" key="4">
    <source>
        <dbReference type="Proteomes" id="UP001164746"/>
    </source>
</evidence>
<dbReference type="InterPro" id="IPR000315">
    <property type="entry name" value="Znf_B-box"/>
</dbReference>
<gene>
    <name evidence="3" type="ORF">MAR_002796</name>
</gene>
<evidence type="ECO:0000259" key="2">
    <source>
        <dbReference type="PROSITE" id="PS50119"/>
    </source>
</evidence>
<feature type="domain" description="B box-type" evidence="2">
    <location>
        <begin position="20"/>
        <end position="63"/>
    </location>
</feature>
<accession>A0ABY7G7Q6</accession>
<proteinExistence type="predicted"/>
<dbReference type="SUPFAM" id="SSF57845">
    <property type="entry name" value="B-box zinc-binding domain"/>
    <property type="match status" value="1"/>
</dbReference>
<sequence>MATGGSSIYKGSDLIHDYSCSKCEESDLNTEATHFCPQCEHYLCDKCVNLHNGYHTKHTVYGRGDIQKWVGFSFDRCDVHGDKLKVHCDDHQELCCSVCVALNHRLCSSISHLPDLAMFFLNTAEFMQLPEAVDNVRCRLDKLTNAMIKDQVSLKDSYKNTIAEIKAFRKEINTILDKLEKKTVEQLDRLMKDLKKTIK</sequence>
<name>A0ABY7G7Q6_MYAAR</name>
<dbReference type="Proteomes" id="UP001164746">
    <property type="component" value="Chromosome 16"/>
</dbReference>
<feature type="non-terminal residue" evidence="3">
    <location>
        <position position="199"/>
    </location>
</feature>
<dbReference type="PANTHER" id="PTHR25462:SF296">
    <property type="entry name" value="MEIOTIC P26, ISOFORM F"/>
    <property type="match status" value="1"/>
</dbReference>
<keyword evidence="1" id="KW-0862">Zinc</keyword>
<keyword evidence="1" id="KW-0863">Zinc-finger</keyword>